<dbReference type="InterPro" id="IPR056192">
    <property type="entry name" value="bHLH_NPAS4"/>
</dbReference>
<accession>A0A3P9BU73</accession>
<organism evidence="6 7">
    <name type="scientific">Maylandia zebra</name>
    <name type="common">zebra mbuna</name>
    <dbReference type="NCBI Taxonomy" id="106582"/>
    <lineage>
        <taxon>Eukaryota</taxon>
        <taxon>Metazoa</taxon>
        <taxon>Chordata</taxon>
        <taxon>Craniata</taxon>
        <taxon>Vertebrata</taxon>
        <taxon>Euteleostomi</taxon>
        <taxon>Actinopterygii</taxon>
        <taxon>Neopterygii</taxon>
        <taxon>Teleostei</taxon>
        <taxon>Neoteleostei</taxon>
        <taxon>Acanthomorphata</taxon>
        <taxon>Ovalentaria</taxon>
        <taxon>Cichlomorphae</taxon>
        <taxon>Cichliformes</taxon>
        <taxon>Cichlidae</taxon>
        <taxon>African cichlids</taxon>
        <taxon>Pseudocrenilabrinae</taxon>
        <taxon>Haplochromini</taxon>
        <taxon>Maylandia</taxon>
        <taxon>Maylandia zebra complex</taxon>
    </lineage>
</organism>
<reference evidence="6" key="2">
    <citation type="submission" date="2025-08" db="UniProtKB">
        <authorList>
            <consortium name="Ensembl"/>
        </authorList>
    </citation>
    <scope>IDENTIFICATION</scope>
</reference>
<keyword evidence="4" id="KW-0539">Nucleus</keyword>
<dbReference type="Ensembl" id="ENSMZET00005013984.1">
    <property type="protein sequence ID" value="ENSMZEP00005013525.1"/>
    <property type="gene ID" value="ENSMZEG00005010167.1"/>
</dbReference>
<dbReference type="GO" id="GO:0000981">
    <property type="term" value="F:DNA-binding transcription factor activity, RNA polymerase II-specific"/>
    <property type="evidence" value="ECO:0007669"/>
    <property type="project" value="TreeGrafter"/>
</dbReference>
<proteinExistence type="predicted"/>
<dbReference type="Proteomes" id="UP000265160">
    <property type="component" value="LG13"/>
</dbReference>
<dbReference type="GeneTree" id="ENSGT00940000175152"/>
<evidence type="ECO:0000313" key="7">
    <source>
        <dbReference type="Proteomes" id="UP000265160"/>
    </source>
</evidence>
<evidence type="ECO:0000259" key="5">
    <source>
        <dbReference type="Pfam" id="PF23183"/>
    </source>
</evidence>
<sequence length="74" mass="8626">MVSHRSTKGASKARRDHINHEIKNMRALLPITLEDQERLSYLHSMAVICTYIKKSVLFQGKFSYFLNVLTNMKD</sequence>
<evidence type="ECO:0000256" key="2">
    <source>
        <dbReference type="ARBA" id="ARBA00023125"/>
    </source>
</evidence>
<protein>
    <recommendedName>
        <fullName evidence="5">NPAS4 bHLH domain-containing protein</fullName>
    </recommendedName>
</protein>
<dbReference type="PANTHER" id="PTHR23043:SF37">
    <property type="entry name" value="NPAS4 PROTEIN"/>
    <property type="match status" value="1"/>
</dbReference>
<dbReference type="GO" id="GO:0000977">
    <property type="term" value="F:RNA polymerase II transcription regulatory region sequence-specific DNA binding"/>
    <property type="evidence" value="ECO:0007669"/>
    <property type="project" value="TreeGrafter"/>
</dbReference>
<keyword evidence="1" id="KW-0805">Transcription regulation</keyword>
<dbReference type="AlphaFoldDB" id="A0A3P9BU73"/>
<evidence type="ECO:0000313" key="6">
    <source>
        <dbReference type="Ensembl" id="ENSMZEP00005013525.1"/>
    </source>
</evidence>
<dbReference type="PANTHER" id="PTHR23043">
    <property type="entry name" value="HYPOXIA-INDUCIBLE FACTOR 1 ALPHA"/>
    <property type="match status" value="1"/>
</dbReference>
<dbReference type="STRING" id="106582.ENSMZEP00005013525"/>
<reference evidence="6 7" key="1">
    <citation type="journal article" date="2014" name="Nature">
        <title>The genomic substrate for adaptive radiation in African cichlid fish.</title>
        <authorList>
            <person name="Brawand D."/>
            <person name="Wagner C.E."/>
            <person name="Li Y.I."/>
            <person name="Malinsky M."/>
            <person name="Keller I."/>
            <person name="Fan S."/>
            <person name="Simakov O."/>
            <person name="Ng A.Y."/>
            <person name="Lim Z.W."/>
            <person name="Bezault E."/>
            <person name="Turner-Maier J."/>
            <person name="Johnson J."/>
            <person name="Alcazar R."/>
            <person name="Noh H.J."/>
            <person name="Russell P."/>
            <person name="Aken B."/>
            <person name="Alfoldi J."/>
            <person name="Amemiya C."/>
            <person name="Azzouzi N."/>
            <person name="Baroiller J.F."/>
            <person name="Barloy-Hubler F."/>
            <person name="Berlin A."/>
            <person name="Bloomquist R."/>
            <person name="Carleton K.L."/>
            <person name="Conte M.A."/>
            <person name="D'Cotta H."/>
            <person name="Eshel O."/>
            <person name="Gaffney L."/>
            <person name="Galibert F."/>
            <person name="Gante H.F."/>
            <person name="Gnerre S."/>
            <person name="Greuter L."/>
            <person name="Guyon R."/>
            <person name="Haddad N.S."/>
            <person name="Haerty W."/>
            <person name="Harris R.M."/>
            <person name="Hofmann H.A."/>
            <person name="Hourlier T."/>
            <person name="Hulata G."/>
            <person name="Jaffe D.B."/>
            <person name="Lara M."/>
            <person name="Lee A.P."/>
            <person name="MacCallum I."/>
            <person name="Mwaiko S."/>
            <person name="Nikaido M."/>
            <person name="Nishihara H."/>
            <person name="Ozouf-Costaz C."/>
            <person name="Penman D.J."/>
            <person name="Przybylski D."/>
            <person name="Rakotomanga M."/>
            <person name="Renn S.C.P."/>
            <person name="Ribeiro F.J."/>
            <person name="Ron M."/>
            <person name="Salzburger W."/>
            <person name="Sanchez-Pulido L."/>
            <person name="Santos M.E."/>
            <person name="Searle S."/>
            <person name="Sharpe T."/>
            <person name="Swofford R."/>
            <person name="Tan F.J."/>
            <person name="Williams L."/>
            <person name="Young S."/>
            <person name="Yin S."/>
            <person name="Okada N."/>
            <person name="Kocher T.D."/>
            <person name="Miska E.A."/>
            <person name="Lander E.S."/>
            <person name="Venkatesh B."/>
            <person name="Fernald R.D."/>
            <person name="Meyer A."/>
            <person name="Ponting C.P."/>
            <person name="Streelman J.T."/>
            <person name="Lindblad-Toh K."/>
            <person name="Seehausen O."/>
            <person name="Di Palma F."/>
        </authorList>
    </citation>
    <scope>NUCLEOTIDE SEQUENCE</scope>
</reference>
<keyword evidence="2" id="KW-0238">DNA-binding</keyword>
<feature type="domain" description="NPAS4 bHLH" evidence="5">
    <location>
        <begin position="4"/>
        <end position="56"/>
    </location>
</feature>
<reference evidence="6" key="3">
    <citation type="submission" date="2025-09" db="UniProtKB">
        <authorList>
            <consortium name="Ensembl"/>
        </authorList>
    </citation>
    <scope>IDENTIFICATION</scope>
</reference>
<keyword evidence="7" id="KW-1185">Reference proteome</keyword>
<keyword evidence="3" id="KW-0804">Transcription</keyword>
<name>A0A3P9BU73_9CICH</name>
<dbReference type="Pfam" id="PF23183">
    <property type="entry name" value="bHLH_NPAS4"/>
    <property type="match status" value="1"/>
</dbReference>
<evidence type="ECO:0000256" key="3">
    <source>
        <dbReference type="ARBA" id="ARBA00023163"/>
    </source>
</evidence>
<evidence type="ECO:0000256" key="4">
    <source>
        <dbReference type="ARBA" id="ARBA00023242"/>
    </source>
</evidence>
<evidence type="ECO:0000256" key="1">
    <source>
        <dbReference type="ARBA" id="ARBA00023015"/>
    </source>
</evidence>